<reference evidence="1 2" key="1">
    <citation type="submission" date="2018-01" db="EMBL/GenBank/DDBJ databases">
        <title>Harnessing the power of phylogenomics to disentangle the directionality and signatures of interkingdom host jumping in the parasitic fungal genus Tolypocladium.</title>
        <authorList>
            <person name="Quandt C.A."/>
            <person name="Patterson W."/>
            <person name="Spatafora J.W."/>
        </authorList>
    </citation>
    <scope>NUCLEOTIDE SEQUENCE [LARGE SCALE GENOMIC DNA]</scope>
    <source>
        <strain evidence="1 2">NRBC 100945</strain>
    </source>
</reference>
<comment type="caution">
    <text evidence="1">The sequence shown here is derived from an EMBL/GenBank/DDBJ whole genome shotgun (WGS) entry which is preliminary data.</text>
</comment>
<accession>A0A2S4KT79</accession>
<proteinExistence type="predicted"/>
<dbReference type="AlphaFoldDB" id="A0A2S4KT79"/>
<sequence length="236" mass="27227">MRALPSRVAELLKRFEASKILLIEWETSLLQRLGYPLDLFFLIPDDQLEIAREIGTDLGFYRANEQQLRPAYTSEFSGLGFRYWIDESDVALLNSSFRRRRLVLLPLSWTGITRHELAPLSDTSLPCTVWTVPFPVACAAFLRLAARERRGSLLRTSILGELANVVGYRRFDMSYEGDYMEFPADDQPLSDKEVFEMENAVREIRSWVLRGDDEWMREALIQVVVGQASYDDLPHS</sequence>
<protein>
    <submittedName>
        <fullName evidence="1">Uncharacterized protein</fullName>
    </submittedName>
</protein>
<dbReference type="Proteomes" id="UP000237481">
    <property type="component" value="Unassembled WGS sequence"/>
</dbReference>
<gene>
    <name evidence="1" type="ORF">TPAR_06427</name>
</gene>
<keyword evidence="2" id="KW-1185">Reference proteome</keyword>
<dbReference type="OrthoDB" id="4202165at2759"/>
<dbReference type="EMBL" id="PKSG01000693">
    <property type="protein sequence ID" value="POR33379.1"/>
    <property type="molecule type" value="Genomic_DNA"/>
</dbReference>
<name>A0A2S4KT79_9HYPO</name>
<evidence type="ECO:0000313" key="2">
    <source>
        <dbReference type="Proteomes" id="UP000237481"/>
    </source>
</evidence>
<organism evidence="1 2">
    <name type="scientific">Tolypocladium paradoxum</name>
    <dbReference type="NCBI Taxonomy" id="94208"/>
    <lineage>
        <taxon>Eukaryota</taxon>
        <taxon>Fungi</taxon>
        <taxon>Dikarya</taxon>
        <taxon>Ascomycota</taxon>
        <taxon>Pezizomycotina</taxon>
        <taxon>Sordariomycetes</taxon>
        <taxon>Hypocreomycetidae</taxon>
        <taxon>Hypocreales</taxon>
        <taxon>Ophiocordycipitaceae</taxon>
        <taxon>Tolypocladium</taxon>
    </lineage>
</organism>
<evidence type="ECO:0000313" key="1">
    <source>
        <dbReference type="EMBL" id="POR33379.1"/>
    </source>
</evidence>